<dbReference type="AlphaFoldDB" id="A0A6G1LQ11"/>
<dbReference type="Proteomes" id="UP000479987">
    <property type="component" value="Unassembled WGS sequence"/>
</dbReference>
<dbReference type="PANTHER" id="PTHR21137:SF35">
    <property type="entry name" value="ODORANT RECEPTOR 19A-RELATED"/>
    <property type="match status" value="1"/>
</dbReference>
<evidence type="ECO:0000256" key="3">
    <source>
        <dbReference type="ARBA" id="ARBA00022606"/>
    </source>
</evidence>
<feature type="transmembrane region" description="Helical" evidence="10">
    <location>
        <begin position="307"/>
        <end position="325"/>
    </location>
</feature>
<name>A0A6G1LQ11_9HYME</name>
<dbReference type="GO" id="GO:0007165">
    <property type="term" value="P:signal transduction"/>
    <property type="evidence" value="ECO:0007669"/>
    <property type="project" value="UniProtKB-KW"/>
</dbReference>
<dbReference type="GO" id="GO:0005886">
    <property type="term" value="C:plasma membrane"/>
    <property type="evidence" value="ECO:0007669"/>
    <property type="project" value="UniProtKB-SubCell"/>
</dbReference>
<feature type="transmembrane region" description="Helical" evidence="10">
    <location>
        <begin position="63"/>
        <end position="88"/>
    </location>
</feature>
<organism evidence="11 12">
    <name type="scientific">Nylanderia fulva</name>
    <dbReference type="NCBI Taxonomy" id="613905"/>
    <lineage>
        <taxon>Eukaryota</taxon>
        <taxon>Metazoa</taxon>
        <taxon>Ecdysozoa</taxon>
        <taxon>Arthropoda</taxon>
        <taxon>Hexapoda</taxon>
        <taxon>Insecta</taxon>
        <taxon>Pterygota</taxon>
        <taxon>Neoptera</taxon>
        <taxon>Endopterygota</taxon>
        <taxon>Hymenoptera</taxon>
        <taxon>Apocrita</taxon>
        <taxon>Aculeata</taxon>
        <taxon>Formicoidea</taxon>
        <taxon>Formicidae</taxon>
        <taxon>Formicinae</taxon>
        <taxon>Nylanderia</taxon>
    </lineage>
</organism>
<feature type="transmembrane region" description="Helical" evidence="10">
    <location>
        <begin position="12"/>
        <end position="27"/>
    </location>
</feature>
<keyword evidence="8 10" id="KW-0675">Receptor</keyword>
<reference evidence="11 12" key="1">
    <citation type="submission" date="2019-08" db="EMBL/GenBank/DDBJ databases">
        <title>High quality draft denovo assembly of Nylanderia fulva.</title>
        <authorList>
            <person name="Vargo E.L."/>
            <person name="Tarone A.M."/>
            <person name="Konganti K.R."/>
        </authorList>
    </citation>
    <scope>NUCLEOTIDE SEQUENCE [LARGE SCALE GENOMIC DNA]</scope>
    <source>
        <strain evidence="11">TAMU-Nful-2015</strain>
        <tissue evidence="11">Whole body</tissue>
    </source>
</reference>
<evidence type="ECO:0000313" key="11">
    <source>
        <dbReference type="EMBL" id="KAF3054365.1"/>
    </source>
</evidence>
<keyword evidence="7 10" id="KW-0472">Membrane</keyword>
<dbReference type="GO" id="GO:0005549">
    <property type="term" value="F:odorant binding"/>
    <property type="evidence" value="ECO:0007669"/>
    <property type="project" value="InterPro"/>
</dbReference>
<keyword evidence="12" id="KW-1185">Reference proteome</keyword>
<accession>A0A6G1LQ11</accession>
<keyword evidence="9 10" id="KW-0807">Transducer</keyword>
<dbReference type="EMBL" id="SGBU01000040">
    <property type="protein sequence ID" value="KAF3054365.1"/>
    <property type="molecule type" value="Genomic_DNA"/>
</dbReference>
<dbReference type="Pfam" id="PF02949">
    <property type="entry name" value="7tm_6"/>
    <property type="match status" value="1"/>
</dbReference>
<evidence type="ECO:0000256" key="2">
    <source>
        <dbReference type="ARBA" id="ARBA00022475"/>
    </source>
</evidence>
<keyword evidence="2" id="KW-1003">Cell membrane</keyword>
<gene>
    <name evidence="11" type="primary">Or-350</name>
    <name evidence="11" type="synonym">Nful_v1.0-Or-350</name>
    <name evidence="11" type="ORF">NFUL_NFUL000283</name>
</gene>
<comment type="similarity">
    <text evidence="10">Belongs to the insect chemoreceptor superfamily. Heteromeric odorant receptor channel (TC 1.A.69) family.</text>
</comment>
<evidence type="ECO:0000256" key="1">
    <source>
        <dbReference type="ARBA" id="ARBA00004651"/>
    </source>
</evidence>
<evidence type="ECO:0000256" key="5">
    <source>
        <dbReference type="ARBA" id="ARBA00022725"/>
    </source>
</evidence>
<keyword evidence="4 10" id="KW-0812">Transmembrane</keyword>
<feature type="transmembrane region" description="Helical" evidence="10">
    <location>
        <begin position="286"/>
        <end position="302"/>
    </location>
</feature>
<evidence type="ECO:0000256" key="10">
    <source>
        <dbReference type="RuleBase" id="RU351113"/>
    </source>
</evidence>
<protein>
    <recommendedName>
        <fullName evidence="10">Odorant receptor</fullName>
    </recommendedName>
</protein>
<dbReference type="GO" id="GO:0004984">
    <property type="term" value="F:olfactory receptor activity"/>
    <property type="evidence" value="ECO:0007669"/>
    <property type="project" value="InterPro"/>
</dbReference>
<feature type="transmembrane region" description="Helical" evidence="10">
    <location>
        <begin position="125"/>
        <end position="150"/>
    </location>
</feature>
<evidence type="ECO:0000256" key="4">
    <source>
        <dbReference type="ARBA" id="ARBA00022692"/>
    </source>
</evidence>
<dbReference type="InterPro" id="IPR004117">
    <property type="entry name" value="7tm6_olfct_rcpt"/>
</dbReference>
<evidence type="ECO:0000256" key="7">
    <source>
        <dbReference type="ARBA" id="ARBA00023136"/>
    </source>
</evidence>
<comment type="subcellular location">
    <subcellularLocation>
        <location evidence="1 10">Cell membrane</location>
        <topology evidence="1 10">Multi-pass membrane protein</topology>
    </subcellularLocation>
</comment>
<feature type="transmembrane region" description="Helical" evidence="10">
    <location>
        <begin position="39"/>
        <end position="57"/>
    </location>
</feature>
<comment type="caution">
    <text evidence="10">Lacks conserved residue(s) required for the propagation of feature annotation.</text>
</comment>
<evidence type="ECO:0000256" key="9">
    <source>
        <dbReference type="ARBA" id="ARBA00023224"/>
    </source>
</evidence>
<keyword evidence="6 10" id="KW-1133">Transmembrane helix</keyword>
<evidence type="ECO:0000256" key="6">
    <source>
        <dbReference type="ARBA" id="ARBA00022989"/>
    </source>
</evidence>
<evidence type="ECO:0000313" key="12">
    <source>
        <dbReference type="Proteomes" id="UP000479987"/>
    </source>
</evidence>
<sequence length="399" mass="46681">MQHTRIIEEHYYVMLHILLLKVFGIWPHDKSRLLLLQRVLIIILNVTFICMQLLVLITSRYNLVLFVKTMSFVLPFTIIAILYCSFILKSKNIKNLHYIIQEDWKIIRNKIESEIIQKYAHYGQFYVTLIFLYTCFVIIAIIIIQFYPIIFDLISPLDEPRPCKLIIGLEYFVPQDKYFITKALHELISAIICGLIMLTTATQMLIFIVHSIGMFKIASYRVRYSLEDSVLYMSNMEKERAIYESIMQIVIAHRKAMKSSDVVISIFNVPVSIIAILAVLSLSTNLFRVGIIYLMIYILNFVRSRNIFCFITIHLVVLFAASLIGQKVMDYNNEIFRLIYCTSWYLMPVPSQKLILFLMQKAGKEFELKIGLIFVGKMENFTMLLNHALSYVTVMYSVQ</sequence>
<feature type="transmembrane region" description="Helical" evidence="10">
    <location>
        <begin position="262"/>
        <end position="280"/>
    </location>
</feature>
<feature type="transmembrane region" description="Helical" evidence="10">
    <location>
        <begin position="187"/>
        <end position="215"/>
    </location>
</feature>
<keyword evidence="5 10" id="KW-0552">Olfaction</keyword>
<evidence type="ECO:0000256" key="8">
    <source>
        <dbReference type="ARBA" id="ARBA00023170"/>
    </source>
</evidence>
<proteinExistence type="inferred from homology"/>
<feature type="transmembrane region" description="Helical" evidence="10">
    <location>
        <begin position="337"/>
        <end position="359"/>
    </location>
</feature>
<keyword evidence="3 10" id="KW-0716">Sensory transduction</keyword>
<dbReference type="PANTHER" id="PTHR21137">
    <property type="entry name" value="ODORANT RECEPTOR"/>
    <property type="match status" value="1"/>
</dbReference>
<comment type="caution">
    <text evidence="11">The sequence shown here is derived from an EMBL/GenBank/DDBJ whole genome shotgun (WGS) entry which is preliminary data.</text>
</comment>